<evidence type="ECO:0000313" key="2">
    <source>
        <dbReference type="EMBL" id="GFR87093.1"/>
    </source>
</evidence>
<feature type="compositionally biased region" description="Polar residues" evidence="1">
    <location>
        <begin position="23"/>
        <end position="39"/>
    </location>
</feature>
<feature type="compositionally biased region" description="Basic and acidic residues" evidence="1">
    <location>
        <begin position="140"/>
        <end position="155"/>
    </location>
</feature>
<evidence type="ECO:0000313" key="3">
    <source>
        <dbReference type="Proteomes" id="UP000762676"/>
    </source>
</evidence>
<keyword evidence="3" id="KW-1185">Reference proteome</keyword>
<reference evidence="2 3" key="1">
    <citation type="journal article" date="2021" name="Elife">
        <title>Chloroplast acquisition without the gene transfer in kleptoplastic sea slugs, Plakobranchus ocellatus.</title>
        <authorList>
            <person name="Maeda T."/>
            <person name="Takahashi S."/>
            <person name="Yoshida T."/>
            <person name="Shimamura S."/>
            <person name="Takaki Y."/>
            <person name="Nagai Y."/>
            <person name="Toyoda A."/>
            <person name="Suzuki Y."/>
            <person name="Arimoto A."/>
            <person name="Ishii H."/>
            <person name="Satoh N."/>
            <person name="Nishiyama T."/>
            <person name="Hasebe M."/>
            <person name="Maruyama T."/>
            <person name="Minagawa J."/>
            <person name="Obokata J."/>
            <person name="Shigenobu S."/>
        </authorList>
    </citation>
    <scope>NUCLEOTIDE SEQUENCE [LARGE SCALE GENOMIC DNA]</scope>
</reference>
<feature type="region of interest" description="Disordered" evidence="1">
    <location>
        <begin position="1"/>
        <end position="91"/>
    </location>
</feature>
<dbReference type="Proteomes" id="UP000762676">
    <property type="component" value="Unassembled WGS sequence"/>
</dbReference>
<feature type="region of interest" description="Disordered" evidence="1">
    <location>
        <begin position="105"/>
        <end position="171"/>
    </location>
</feature>
<gene>
    <name evidence="2" type="ORF">ElyMa_002484700</name>
</gene>
<comment type="caution">
    <text evidence="2">The sequence shown here is derived from an EMBL/GenBank/DDBJ whole genome shotgun (WGS) entry which is preliminary data.</text>
</comment>
<sequence length="171" mass="19419">MRGGWAAVPPRRREDQRAAQEPIRQQPQGSSTAKTIGTTTRDRSHLGAPNSTQPSPDSSTEEIKRPTKRDMDTLGAPNTPPKRSYVEETRGDQPYFQLHLYRHQLVPLTRRRSPHKDPPETLVKTPCSQTNVCNDLSDDSPQRKTTSEPRPKEQDTQTSRRPRRTKQNGGF</sequence>
<protein>
    <submittedName>
        <fullName evidence="2">Uncharacterized protein</fullName>
    </submittedName>
</protein>
<feature type="compositionally biased region" description="Basic and acidic residues" evidence="1">
    <location>
        <begin position="61"/>
        <end position="72"/>
    </location>
</feature>
<accession>A0AAV4GQ69</accession>
<feature type="compositionally biased region" description="Basic residues" evidence="1">
    <location>
        <begin position="160"/>
        <end position="171"/>
    </location>
</feature>
<feature type="compositionally biased region" description="Polar residues" evidence="1">
    <location>
        <begin position="49"/>
        <end position="58"/>
    </location>
</feature>
<evidence type="ECO:0000256" key="1">
    <source>
        <dbReference type="SAM" id="MobiDB-lite"/>
    </source>
</evidence>
<dbReference type="EMBL" id="BMAT01005068">
    <property type="protein sequence ID" value="GFR87093.1"/>
    <property type="molecule type" value="Genomic_DNA"/>
</dbReference>
<dbReference type="AlphaFoldDB" id="A0AAV4GQ69"/>
<name>A0AAV4GQ69_9GAST</name>
<organism evidence="2 3">
    <name type="scientific">Elysia marginata</name>
    <dbReference type="NCBI Taxonomy" id="1093978"/>
    <lineage>
        <taxon>Eukaryota</taxon>
        <taxon>Metazoa</taxon>
        <taxon>Spiralia</taxon>
        <taxon>Lophotrochozoa</taxon>
        <taxon>Mollusca</taxon>
        <taxon>Gastropoda</taxon>
        <taxon>Heterobranchia</taxon>
        <taxon>Euthyneura</taxon>
        <taxon>Panpulmonata</taxon>
        <taxon>Sacoglossa</taxon>
        <taxon>Placobranchoidea</taxon>
        <taxon>Plakobranchidae</taxon>
        <taxon>Elysia</taxon>
    </lineage>
</organism>
<proteinExistence type="predicted"/>